<dbReference type="Proteomes" id="UP000053237">
    <property type="component" value="Unassembled WGS sequence"/>
</dbReference>
<evidence type="ECO:0000313" key="3">
    <source>
        <dbReference type="Proteomes" id="UP000053237"/>
    </source>
</evidence>
<sequence length="134" mass="15658">MSCINNPLFIFQFKYAIFALQVIVSPCDFTLNCIFSPLLFLFTMFQIFISPLFCIFDIVRPKNGIDNCRSHSREYSVGIGSMNHRDELYRFSRHNLIGSNQTKKVLFSNKIEATSTRTHLTRKVIKRLKHKQCT</sequence>
<keyword evidence="1" id="KW-0812">Transmembrane</keyword>
<organism evidence="2 3">
    <name type="scientific">Albugo candida</name>
    <dbReference type="NCBI Taxonomy" id="65357"/>
    <lineage>
        <taxon>Eukaryota</taxon>
        <taxon>Sar</taxon>
        <taxon>Stramenopiles</taxon>
        <taxon>Oomycota</taxon>
        <taxon>Peronosporomycetes</taxon>
        <taxon>Albuginales</taxon>
        <taxon>Albuginaceae</taxon>
        <taxon>Albugo</taxon>
    </lineage>
</organism>
<proteinExistence type="predicted"/>
<evidence type="ECO:0000313" key="2">
    <source>
        <dbReference type="EMBL" id="CCI44176.1"/>
    </source>
</evidence>
<keyword evidence="1" id="KW-0472">Membrane</keyword>
<reference evidence="2 3" key="1">
    <citation type="submission" date="2012-05" db="EMBL/GenBank/DDBJ databases">
        <title>Recombination and specialization in a pathogen metapopulation.</title>
        <authorList>
            <person name="Gardiner A."/>
            <person name="Kemen E."/>
            <person name="Schultz-Larsen T."/>
            <person name="MacLean D."/>
            <person name="Van Oosterhout C."/>
            <person name="Jones J.D.G."/>
        </authorList>
    </citation>
    <scope>NUCLEOTIDE SEQUENCE [LARGE SCALE GENOMIC DNA]</scope>
    <source>
        <strain evidence="2 3">Ac Nc2</strain>
    </source>
</reference>
<dbReference type="AlphaFoldDB" id="A0A024GBD3"/>
<comment type="caution">
    <text evidence="2">The sequence shown here is derived from an EMBL/GenBank/DDBJ whole genome shotgun (WGS) entry which is preliminary data.</text>
</comment>
<keyword evidence="3" id="KW-1185">Reference proteome</keyword>
<accession>A0A024GBD3</accession>
<protein>
    <submittedName>
        <fullName evidence="2">Uncharacterized protein</fullName>
    </submittedName>
</protein>
<feature type="transmembrane region" description="Helical" evidence="1">
    <location>
        <begin position="38"/>
        <end position="59"/>
    </location>
</feature>
<dbReference type="InParanoid" id="A0A024GBD3"/>
<evidence type="ECO:0000256" key="1">
    <source>
        <dbReference type="SAM" id="Phobius"/>
    </source>
</evidence>
<gene>
    <name evidence="2" type="ORF">BN9_049600</name>
</gene>
<dbReference type="EMBL" id="CAIX01000063">
    <property type="protein sequence ID" value="CCI44176.1"/>
    <property type="molecule type" value="Genomic_DNA"/>
</dbReference>
<name>A0A024GBD3_9STRA</name>
<keyword evidence="1" id="KW-1133">Transmembrane helix</keyword>